<dbReference type="PANTHER" id="PTHR46451">
    <property type="entry name" value="RAS-RESPONSIVE ELEMENT-BINDING PROTEIN 1"/>
    <property type="match status" value="1"/>
</dbReference>
<reference evidence="4" key="1">
    <citation type="submission" date="2020-05" db="UniProtKB">
        <authorList>
            <consortium name="EnsemblMetazoa"/>
        </authorList>
    </citation>
    <scope>IDENTIFICATION</scope>
    <source>
        <strain evidence="4">BB02</strain>
    </source>
</reference>
<dbReference type="InterPro" id="IPR036236">
    <property type="entry name" value="Znf_C2H2_sf"/>
</dbReference>
<dbReference type="STRING" id="6526.A0A2C9KPJ1"/>
<dbReference type="VEuPathDB" id="VectorBase:BGLB022077"/>
<dbReference type="GO" id="GO:0008270">
    <property type="term" value="F:zinc ion binding"/>
    <property type="evidence" value="ECO:0007669"/>
    <property type="project" value="UniProtKB-KW"/>
</dbReference>
<proteinExistence type="predicted"/>
<evidence type="ECO:0000313" key="4">
    <source>
        <dbReference type="EnsemblMetazoa" id="BGLB022077-PA"/>
    </source>
</evidence>
<feature type="domain" description="C2H2-type" evidence="3">
    <location>
        <begin position="130"/>
        <end position="157"/>
    </location>
</feature>
<dbReference type="PROSITE" id="PS50157">
    <property type="entry name" value="ZINC_FINGER_C2H2_2"/>
    <property type="match status" value="1"/>
</dbReference>
<dbReference type="GO" id="GO:0000978">
    <property type="term" value="F:RNA polymerase II cis-regulatory region sequence-specific DNA binding"/>
    <property type="evidence" value="ECO:0007669"/>
    <property type="project" value="TreeGrafter"/>
</dbReference>
<evidence type="ECO:0000313" key="5">
    <source>
        <dbReference type="Proteomes" id="UP000076420"/>
    </source>
</evidence>
<dbReference type="GO" id="GO:0001228">
    <property type="term" value="F:DNA-binding transcription activator activity, RNA polymerase II-specific"/>
    <property type="evidence" value="ECO:0007669"/>
    <property type="project" value="TreeGrafter"/>
</dbReference>
<dbReference type="AlphaFoldDB" id="A0A2C9KPJ1"/>
<feature type="region of interest" description="Disordered" evidence="2">
    <location>
        <begin position="106"/>
        <end position="127"/>
    </location>
</feature>
<dbReference type="SMART" id="SM00355">
    <property type="entry name" value="ZnF_C2H2"/>
    <property type="match status" value="1"/>
</dbReference>
<accession>A0A2C9KPJ1</accession>
<keyword evidence="1" id="KW-0479">Metal-binding</keyword>
<dbReference type="PANTHER" id="PTHR46451:SF1">
    <property type="entry name" value="RAS-RESPONSIVE ELEMENT-BINDING PROTEIN 1"/>
    <property type="match status" value="1"/>
</dbReference>
<feature type="compositionally biased region" description="Low complexity" evidence="2">
    <location>
        <begin position="1"/>
        <end position="15"/>
    </location>
</feature>
<dbReference type="EnsemblMetazoa" id="BGLB022077-RA">
    <property type="protein sequence ID" value="BGLB022077-PA"/>
    <property type="gene ID" value="BGLB022077"/>
</dbReference>
<sequence length="158" mass="17629">MLLSVSSSDDSNQSLENMFSNSQSFNSGTMLSSKSDDGSKSKPEDSTSDEGEGTDGSPPSVTVNVALIDNTLPKVFRDRQYKQNKEDIIDDPSNMSKQTIAELIEKVSKEKSDSPTKKKRNSYADSPHKFSCPYCPRCFPWLSSLNRHLLTHTGQFFY</sequence>
<dbReference type="Gene3D" id="3.30.160.60">
    <property type="entry name" value="Classic Zinc Finger"/>
    <property type="match status" value="1"/>
</dbReference>
<protein>
    <recommendedName>
        <fullName evidence="3">C2H2-type domain-containing protein</fullName>
    </recommendedName>
</protein>
<dbReference type="InterPro" id="IPR013087">
    <property type="entry name" value="Znf_C2H2_type"/>
</dbReference>
<feature type="region of interest" description="Disordered" evidence="2">
    <location>
        <begin position="1"/>
        <end position="63"/>
    </location>
</feature>
<dbReference type="Proteomes" id="UP000076420">
    <property type="component" value="Unassembled WGS sequence"/>
</dbReference>
<evidence type="ECO:0000259" key="3">
    <source>
        <dbReference type="PROSITE" id="PS50157"/>
    </source>
</evidence>
<dbReference type="GO" id="GO:0005634">
    <property type="term" value="C:nucleus"/>
    <property type="evidence" value="ECO:0007669"/>
    <property type="project" value="TreeGrafter"/>
</dbReference>
<evidence type="ECO:0000256" key="1">
    <source>
        <dbReference type="PROSITE-ProRule" id="PRU00042"/>
    </source>
</evidence>
<feature type="compositionally biased region" description="Polar residues" evidence="2">
    <location>
        <begin position="16"/>
        <end position="31"/>
    </location>
</feature>
<feature type="compositionally biased region" description="Basic and acidic residues" evidence="2">
    <location>
        <begin position="106"/>
        <end position="116"/>
    </location>
</feature>
<dbReference type="InterPro" id="IPR052795">
    <property type="entry name" value="RREB1"/>
</dbReference>
<dbReference type="SUPFAM" id="SSF57667">
    <property type="entry name" value="beta-beta-alpha zinc fingers"/>
    <property type="match status" value="1"/>
</dbReference>
<keyword evidence="1" id="KW-0862">Zinc</keyword>
<evidence type="ECO:0000256" key="2">
    <source>
        <dbReference type="SAM" id="MobiDB-lite"/>
    </source>
</evidence>
<dbReference type="VEuPathDB" id="VectorBase:BGLAX_052552"/>
<dbReference type="KEGG" id="bgt:106077325"/>
<organism evidence="4 5">
    <name type="scientific">Biomphalaria glabrata</name>
    <name type="common">Bloodfluke planorb</name>
    <name type="synonym">Freshwater snail</name>
    <dbReference type="NCBI Taxonomy" id="6526"/>
    <lineage>
        <taxon>Eukaryota</taxon>
        <taxon>Metazoa</taxon>
        <taxon>Spiralia</taxon>
        <taxon>Lophotrochozoa</taxon>
        <taxon>Mollusca</taxon>
        <taxon>Gastropoda</taxon>
        <taxon>Heterobranchia</taxon>
        <taxon>Euthyneura</taxon>
        <taxon>Panpulmonata</taxon>
        <taxon>Hygrophila</taxon>
        <taxon>Lymnaeoidea</taxon>
        <taxon>Planorbidae</taxon>
        <taxon>Biomphalaria</taxon>
    </lineage>
</organism>
<name>A0A2C9KPJ1_BIOGL</name>
<gene>
    <name evidence="4" type="primary">106077325</name>
</gene>
<feature type="compositionally biased region" description="Basic and acidic residues" evidence="2">
    <location>
        <begin position="34"/>
        <end position="45"/>
    </location>
</feature>
<dbReference type="PROSITE" id="PS00028">
    <property type="entry name" value="ZINC_FINGER_C2H2_1"/>
    <property type="match status" value="1"/>
</dbReference>
<keyword evidence="1" id="KW-0863">Zinc-finger</keyword>